<gene>
    <name evidence="1" type="ORF">EVAR_14631_1</name>
</gene>
<dbReference type="EMBL" id="BGZK01000118">
    <property type="protein sequence ID" value="GBP20382.1"/>
    <property type="molecule type" value="Genomic_DNA"/>
</dbReference>
<dbReference type="SUPFAM" id="SSF53098">
    <property type="entry name" value="Ribonuclease H-like"/>
    <property type="match status" value="1"/>
</dbReference>
<evidence type="ECO:0000313" key="1">
    <source>
        <dbReference type="EMBL" id="GBP20382.1"/>
    </source>
</evidence>
<dbReference type="Gene3D" id="3.30.420.10">
    <property type="entry name" value="Ribonuclease H-like superfamily/Ribonuclease H"/>
    <property type="match status" value="1"/>
</dbReference>
<accession>A0A4C1U248</accession>
<reference evidence="1 2" key="1">
    <citation type="journal article" date="2019" name="Commun. Biol.">
        <title>The bagworm genome reveals a unique fibroin gene that provides high tensile strength.</title>
        <authorList>
            <person name="Kono N."/>
            <person name="Nakamura H."/>
            <person name="Ohtoshi R."/>
            <person name="Tomita M."/>
            <person name="Numata K."/>
            <person name="Arakawa K."/>
        </authorList>
    </citation>
    <scope>NUCLEOTIDE SEQUENCE [LARGE SCALE GENOMIC DNA]</scope>
</reference>
<sequence>MFEIGYESVEDLDSQTLYRLAVVGPHSYTDGSPVEGKVEMVALQRAIRRVKNGKDGLVSIFNDSRSSLEVLTSLKTYCPLAHENRRHISEIAVENRVLRLFWVRAHARIADNEHAGGSQSP</sequence>
<dbReference type="AlphaFoldDB" id="A0A4C1U248"/>
<evidence type="ECO:0000313" key="2">
    <source>
        <dbReference type="Proteomes" id="UP000299102"/>
    </source>
</evidence>
<organism evidence="1 2">
    <name type="scientific">Eumeta variegata</name>
    <name type="common">Bagworm moth</name>
    <name type="synonym">Eumeta japonica</name>
    <dbReference type="NCBI Taxonomy" id="151549"/>
    <lineage>
        <taxon>Eukaryota</taxon>
        <taxon>Metazoa</taxon>
        <taxon>Ecdysozoa</taxon>
        <taxon>Arthropoda</taxon>
        <taxon>Hexapoda</taxon>
        <taxon>Insecta</taxon>
        <taxon>Pterygota</taxon>
        <taxon>Neoptera</taxon>
        <taxon>Endopterygota</taxon>
        <taxon>Lepidoptera</taxon>
        <taxon>Glossata</taxon>
        <taxon>Ditrysia</taxon>
        <taxon>Tineoidea</taxon>
        <taxon>Psychidae</taxon>
        <taxon>Oiketicinae</taxon>
        <taxon>Eumeta</taxon>
    </lineage>
</organism>
<dbReference type="InterPro" id="IPR012337">
    <property type="entry name" value="RNaseH-like_sf"/>
</dbReference>
<dbReference type="OrthoDB" id="411823at2759"/>
<comment type="caution">
    <text evidence="1">The sequence shown here is derived from an EMBL/GenBank/DDBJ whole genome shotgun (WGS) entry which is preliminary data.</text>
</comment>
<keyword evidence="2" id="KW-1185">Reference proteome</keyword>
<proteinExistence type="predicted"/>
<name>A0A4C1U248_EUMVA</name>
<dbReference type="GO" id="GO:0003676">
    <property type="term" value="F:nucleic acid binding"/>
    <property type="evidence" value="ECO:0007669"/>
    <property type="project" value="InterPro"/>
</dbReference>
<dbReference type="InterPro" id="IPR036397">
    <property type="entry name" value="RNaseH_sf"/>
</dbReference>
<dbReference type="Proteomes" id="UP000299102">
    <property type="component" value="Unassembled WGS sequence"/>
</dbReference>
<protein>
    <submittedName>
        <fullName evidence="1">Uncharacterized protein</fullName>
    </submittedName>
</protein>